<accession>A0ABT6LNP6</accession>
<evidence type="ECO:0000259" key="1">
    <source>
        <dbReference type="Pfam" id="PF13577"/>
    </source>
</evidence>
<evidence type="ECO:0000313" key="2">
    <source>
        <dbReference type="EMBL" id="MDH6217937.1"/>
    </source>
</evidence>
<reference evidence="2 3" key="1">
    <citation type="submission" date="2023-04" db="EMBL/GenBank/DDBJ databases">
        <title>Forest soil microbial communities from Buena Vista Peninsula, Colon Province, Panama.</title>
        <authorList>
            <person name="Bouskill N."/>
        </authorList>
    </citation>
    <scope>NUCLEOTIDE SEQUENCE [LARGE SCALE GENOMIC DNA]</scope>
    <source>
        <strain evidence="2 3">GGS1</strain>
    </source>
</reference>
<proteinExistence type="predicted"/>
<keyword evidence="3" id="KW-1185">Reference proteome</keyword>
<protein>
    <submittedName>
        <fullName evidence="2">Uncharacterized protein (TIGR02246 family)</fullName>
    </submittedName>
</protein>
<feature type="domain" description="SnoaL-like" evidence="1">
    <location>
        <begin position="13"/>
        <end position="126"/>
    </location>
</feature>
<dbReference type="Pfam" id="PF13577">
    <property type="entry name" value="SnoaL_4"/>
    <property type="match status" value="1"/>
</dbReference>
<evidence type="ECO:0000313" key="3">
    <source>
        <dbReference type="Proteomes" id="UP001160499"/>
    </source>
</evidence>
<gene>
    <name evidence="2" type="ORF">M2283_005269</name>
</gene>
<dbReference type="InterPro" id="IPR037401">
    <property type="entry name" value="SnoaL-like"/>
</dbReference>
<sequence>MSDSTAAWVATGVRAVIGAHTQAQDAGRTDDVVALYTPDAVLELPGTDPIEGHDALREAFKGWAPTQPQQHLVGNTVVTPTTDDGATAVSDVVFFQRGDTGWAVQVVGHYEDTFRHTDGTWLIQRRVTTYQA</sequence>
<name>A0ABT6LNP6_9ACTN</name>
<dbReference type="SUPFAM" id="SSF54427">
    <property type="entry name" value="NTF2-like"/>
    <property type="match status" value="1"/>
</dbReference>
<dbReference type="CDD" id="cd00531">
    <property type="entry name" value="NTF2_like"/>
    <property type="match status" value="1"/>
</dbReference>
<dbReference type="Gene3D" id="3.10.450.50">
    <property type="match status" value="1"/>
</dbReference>
<dbReference type="EMBL" id="JARXVH010000008">
    <property type="protein sequence ID" value="MDH6217937.1"/>
    <property type="molecule type" value="Genomic_DNA"/>
</dbReference>
<dbReference type="RefSeq" id="WP_280878827.1">
    <property type="nucleotide sequence ID" value="NZ_JARXVH010000008.1"/>
</dbReference>
<dbReference type="InterPro" id="IPR032710">
    <property type="entry name" value="NTF2-like_dom_sf"/>
</dbReference>
<organism evidence="2 3">
    <name type="scientific">Streptomyces pseudovenezuelae</name>
    <dbReference type="NCBI Taxonomy" id="67350"/>
    <lineage>
        <taxon>Bacteria</taxon>
        <taxon>Bacillati</taxon>
        <taxon>Actinomycetota</taxon>
        <taxon>Actinomycetes</taxon>
        <taxon>Kitasatosporales</taxon>
        <taxon>Streptomycetaceae</taxon>
        <taxon>Streptomyces</taxon>
        <taxon>Streptomyces aurantiacus group</taxon>
    </lineage>
</organism>
<dbReference type="Proteomes" id="UP001160499">
    <property type="component" value="Unassembled WGS sequence"/>
</dbReference>
<comment type="caution">
    <text evidence="2">The sequence shown here is derived from an EMBL/GenBank/DDBJ whole genome shotgun (WGS) entry which is preliminary data.</text>
</comment>